<organism evidence="3 4">
    <name type="scientific">Porphyra umbilicalis</name>
    <name type="common">Purple laver</name>
    <name type="synonym">Red alga</name>
    <dbReference type="NCBI Taxonomy" id="2786"/>
    <lineage>
        <taxon>Eukaryota</taxon>
        <taxon>Rhodophyta</taxon>
        <taxon>Bangiophyceae</taxon>
        <taxon>Bangiales</taxon>
        <taxon>Bangiaceae</taxon>
        <taxon>Porphyra</taxon>
    </lineage>
</organism>
<dbReference type="CDD" id="cd03044">
    <property type="entry name" value="GST_N_EF1Bgamma"/>
    <property type="match status" value="1"/>
</dbReference>
<evidence type="ECO:0000259" key="2">
    <source>
        <dbReference type="PROSITE" id="PS50405"/>
    </source>
</evidence>
<feature type="domain" description="GST C-terminal" evidence="2">
    <location>
        <begin position="87"/>
        <end position="214"/>
    </location>
</feature>
<dbReference type="Pfam" id="PF00043">
    <property type="entry name" value="GST_C"/>
    <property type="match status" value="1"/>
</dbReference>
<evidence type="ECO:0000313" key="4">
    <source>
        <dbReference type="Proteomes" id="UP000218209"/>
    </source>
</evidence>
<dbReference type="SUPFAM" id="SSF47616">
    <property type="entry name" value="GST C-terminal domain-like"/>
    <property type="match status" value="1"/>
</dbReference>
<dbReference type="InterPro" id="IPR036249">
    <property type="entry name" value="Thioredoxin-like_sf"/>
</dbReference>
<dbReference type="Pfam" id="PF13409">
    <property type="entry name" value="GST_N_2"/>
    <property type="match status" value="1"/>
</dbReference>
<reference evidence="3 4" key="1">
    <citation type="submission" date="2017-03" db="EMBL/GenBank/DDBJ databases">
        <title>WGS assembly of Porphyra umbilicalis.</title>
        <authorList>
            <person name="Brawley S.H."/>
            <person name="Blouin N.A."/>
            <person name="Ficko-Blean E."/>
            <person name="Wheeler G.L."/>
            <person name="Lohr M."/>
            <person name="Goodson H.V."/>
            <person name="Jenkins J.W."/>
            <person name="Blaby-Haas C.E."/>
            <person name="Helliwell K.E."/>
            <person name="Chan C."/>
            <person name="Marriage T."/>
            <person name="Bhattacharya D."/>
            <person name="Klein A.S."/>
            <person name="Badis Y."/>
            <person name="Brodie J."/>
            <person name="Cao Y."/>
            <person name="Collen J."/>
            <person name="Dittami S.M."/>
            <person name="Gachon C.M."/>
            <person name="Green B.R."/>
            <person name="Karpowicz S."/>
            <person name="Kim J.W."/>
            <person name="Kudahl U."/>
            <person name="Lin S."/>
            <person name="Michel G."/>
            <person name="Mittag M."/>
            <person name="Olson B.J."/>
            <person name="Pangilinan J."/>
            <person name="Peng Y."/>
            <person name="Qiu H."/>
            <person name="Shu S."/>
            <person name="Singer J.T."/>
            <person name="Smith A.G."/>
            <person name="Sprecher B.N."/>
            <person name="Wagner V."/>
            <person name="Wang W."/>
            <person name="Wang Z.-Y."/>
            <person name="Yan J."/>
            <person name="Yarish C."/>
            <person name="Zoeuner-Riek S."/>
            <person name="Zhuang Y."/>
            <person name="Zou Y."/>
            <person name="Lindquist E.A."/>
            <person name="Grimwood J."/>
            <person name="Barry K."/>
            <person name="Rokhsar D.S."/>
            <person name="Schmutz J."/>
            <person name="Stiller J.W."/>
            <person name="Grossman A.R."/>
            <person name="Prochnik S.E."/>
        </authorList>
    </citation>
    <scope>NUCLEOTIDE SEQUENCE [LARGE SCALE GENOMIC DNA]</scope>
    <source>
        <strain evidence="3">4086291</strain>
    </source>
</reference>
<dbReference type="InterPro" id="IPR004046">
    <property type="entry name" value="GST_C"/>
</dbReference>
<dbReference type="OrthoDB" id="249703at2759"/>
<dbReference type="SFLD" id="SFLDG00358">
    <property type="entry name" value="Main_(cytGST)"/>
    <property type="match status" value="1"/>
</dbReference>
<gene>
    <name evidence="3" type="ORF">BU14_2198s0002</name>
</gene>
<evidence type="ECO:0000313" key="3">
    <source>
        <dbReference type="EMBL" id="OSX68826.1"/>
    </source>
</evidence>
<dbReference type="GO" id="GO:0005634">
    <property type="term" value="C:nucleus"/>
    <property type="evidence" value="ECO:0007669"/>
    <property type="project" value="TreeGrafter"/>
</dbReference>
<dbReference type="PANTHER" id="PTHR43986:SF1">
    <property type="entry name" value="ELONGATION FACTOR 1-GAMMA"/>
    <property type="match status" value="1"/>
</dbReference>
<feature type="domain" description="GST N-terminal" evidence="1">
    <location>
        <begin position="1"/>
        <end position="82"/>
    </location>
</feature>
<dbReference type="Gene3D" id="1.20.1050.10">
    <property type="match status" value="1"/>
</dbReference>
<dbReference type="Gene3D" id="3.40.30.10">
    <property type="entry name" value="Glutaredoxin"/>
    <property type="match status" value="1"/>
</dbReference>
<protein>
    <recommendedName>
        <fullName evidence="5">GST C-terminal domain-containing protein</fullName>
    </recommendedName>
</protein>
<dbReference type="SFLD" id="SFLDS00019">
    <property type="entry name" value="Glutathione_Transferase_(cytos"/>
    <property type="match status" value="1"/>
</dbReference>
<dbReference type="InterPro" id="IPR036282">
    <property type="entry name" value="Glutathione-S-Trfase_C_sf"/>
</dbReference>
<dbReference type="PANTHER" id="PTHR43986">
    <property type="entry name" value="ELONGATION FACTOR 1-GAMMA"/>
    <property type="match status" value="1"/>
</dbReference>
<keyword evidence="4" id="KW-1185">Reference proteome</keyword>
<dbReference type="FunFam" id="1.20.1050.10:FF:000006">
    <property type="entry name" value="Elongation factor 1 gamma"/>
    <property type="match status" value="1"/>
</dbReference>
<evidence type="ECO:0000259" key="1">
    <source>
        <dbReference type="PROSITE" id="PS50404"/>
    </source>
</evidence>
<dbReference type="GO" id="GO:0005737">
    <property type="term" value="C:cytoplasm"/>
    <property type="evidence" value="ECO:0007669"/>
    <property type="project" value="TreeGrafter"/>
</dbReference>
<dbReference type="EMBL" id="KV920045">
    <property type="protein sequence ID" value="OSX68826.1"/>
    <property type="molecule type" value="Genomic_DNA"/>
</dbReference>
<dbReference type="InterPro" id="IPR004045">
    <property type="entry name" value="Glutathione_S-Trfase_N"/>
</dbReference>
<dbReference type="GO" id="GO:0006414">
    <property type="term" value="P:translational elongation"/>
    <property type="evidence" value="ECO:0007669"/>
    <property type="project" value="TreeGrafter"/>
</dbReference>
<dbReference type="PROSITE" id="PS50404">
    <property type="entry name" value="GST_NTER"/>
    <property type="match status" value="1"/>
</dbReference>
<proteinExistence type="predicted"/>
<dbReference type="InterPro" id="IPR040079">
    <property type="entry name" value="Glutathione_S-Trfase"/>
</dbReference>
<dbReference type="AlphaFoldDB" id="A0A1X6NK26"/>
<accession>A0A1X6NK26</accession>
<dbReference type="Proteomes" id="UP000218209">
    <property type="component" value="Unassembled WGS sequence"/>
</dbReference>
<dbReference type="PROSITE" id="PS50405">
    <property type="entry name" value="GST_CTER"/>
    <property type="match status" value="1"/>
</dbReference>
<name>A0A1X6NK26_PORUM</name>
<evidence type="ECO:0008006" key="5">
    <source>
        <dbReference type="Google" id="ProtNLM"/>
    </source>
</evidence>
<dbReference type="InterPro" id="IPR010987">
    <property type="entry name" value="Glutathione-S-Trfase_C-like"/>
</dbReference>
<dbReference type="InterPro" id="IPR050802">
    <property type="entry name" value="EF-GSTs"/>
</dbReference>
<dbReference type="SUPFAM" id="SSF52833">
    <property type="entry name" value="Thioredoxin-like"/>
    <property type="match status" value="1"/>
</dbReference>
<sequence>MSFTIYSYPDNKRVQPSLIAADLAGLHVEVPPFTMGTDNKTPSFLAINPTGRVPAMTTPTGTPVFESAAMSRCIARSAPAAGLLGATAVDEAGVDAWMSVVEADFIPAVKAMIAPHMYDAVKYEAAAAAKAKAGLDATLAALERVLATKTYLVGERVTLADIWVVVVLTLFLTHVLDAPARDGMPNLMRYHTTLSAQPAFAKVIGEITLCETPLGPVKKSK</sequence>
<dbReference type="CDD" id="cd03181">
    <property type="entry name" value="GST_C_EF1Bgamma_like"/>
    <property type="match status" value="1"/>
</dbReference>